<keyword evidence="1" id="KW-1133">Transmembrane helix</keyword>
<feature type="transmembrane region" description="Helical" evidence="1">
    <location>
        <begin position="47"/>
        <end position="68"/>
    </location>
</feature>
<evidence type="ECO:0000313" key="2">
    <source>
        <dbReference type="EMBL" id="KAK0387615.1"/>
    </source>
</evidence>
<evidence type="ECO:0000313" key="3">
    <source>
        <dbReference type="Proteomes" id="UP001175261"/>
    </source>
</evidence>
<feature type="transmembrane region" description="Helical" evidence="1">
    <location>
        <begin position="21"/>
        <end position="40"/>
    </location>
</feature>
<gene>
    <name evidence="2" type="ORF">NLU13_3861</name>
</gene>
<keyword evidence="3" id="KW-1185">Reference proteome</keyword>
<keyword evidence="1" id="KW-0472">Membrane</keyword>
<dbReference type="EMBL" id="JAPDFR010000003">
    <property type="protein sequence ID" value="KAK0387615.1"/>
    <property type="molecule type" value="Genomic_DNA"/>
</dbReference>
<name>A0AA39GHU2_SARSR</name>
<feature type="transmembrane region" description="Helical" evidence="1">
    <location>
        <begin position="74"/>
        <end position="97"/>
    </location>
</feature>
<dbReference type="PANTHER" id="PTHR42029:SF3">
    <property type="entry name" value="AN04G07800"/>
    <property type="match status" value="1"/>
</dbReference>
<comment type="caution">
    <text evidence="2">The sequence shown here is derived from an EMBL/GenBank/DDBJ whole genome shotgun (WGS) entry which is preliminary data.</text>
</comment>
<feature type="transmembrane region" description="Helical" evidence="1">
    <location>
        <begin position="208"/>
        <end position="235"/>
    </location>
</feature>
<feature type="transmembrane region" description="Helical" evidence="1">
    <location>
        <begin position="109"/>
        <end position="133"/>
    </location>
</feature>
<accession>A0AA39GHU2</accession>
<sequence>MTDTAAEQSKPSSARQLTLEAWSQGFMVGALIIMAGITLANMRKGVLLHKLILIELAIAIPNGFFIFFNPPQYGWFLSATVVPLITSWTLHNIIAWMKSKPFLGPRGNLIYIGSIILVQPYWILEIYANFAFFNGVNARLFPLTRPYEALFRYLQPVNPLGEQNERSLANLKLGSDPWWIFTIVNLFWNIKFRYDLRFIEIIQVSPRFAILLLCMTLSVIWIVVDLLSVTPVILIGVINPFWKFAFVFKCFTDSIILDDFKSALDKLSRHRRTQILPFDVLPDALSAQGFRDSQTGTNYRRTYGSLEDGVSLGEIQRKSEKKGKDSDLMSLCSPAPVMIHVEHGGRSED</sequence>
<protein>
    <submittedName>
        <fullName evidence="2">Uncharacterized protein</fullName>
    </submittedName>
</protein>
<dbReference type="PANTHER" id="PTHR42029">
    <property type="entry name" value="AN04G07800"/>
    <property type="match status" value="1"/>
</dbReference>
<reference evidence="2" key="1">
    <citation type="submission" date="2022-10" db="EMBL/GenBank/DDBJ databases">
        <title>Determination and structural analysis of whole genome sequence of Sarocladium strictum F4-1.</title>
        <authorList>
            <person name="Hu L."/>
            <person name="Jiang Y."/>
        </authorList>
    </citation>
    <scope>NUCLEOTIDE SEQUENCE</scope>
    <source>
        <strain evidence="2">F4-1</strain>
    </source>
</reference>
<organism evidence="2 3">
    <name type="scientific">Sarocladium strictum</name>
    <name type="common">Black bundle disease fungus</name>
    <name type="synonym">Acremonium strictum</name>
    <dbReference type="NCBI Taxonomy" id="5046"/>
    <lineage>
        <taxon>Eukaryota</taxon>
        <taxon>Fungi</taxon>
        <taxon>Dikarya</taxon>
        <taxon>Ascomycota</taxon>
        <taxon>Pezizomycotina</taxon>
        <taxon>Sordariomycetes</taxon>
        <taxon>Hypocreomycetidae</taxon>
        <taxon>Hypocreales</taxon>
        <taxon>Sarocladiaceae</taxon>
        <taxon>Sarocladium</taxon>
    </lineage>
</organism>
<dbReference type="Proteomes" id="UP001175261">
    <property type="component" value="Unassembled WGS sequence"/>
</dbReference>
<evidence type="ECO:0000256" key="1">
    <source>
        <dbReference type="SAM" id="Phobius"/>
    </source>
</evidence>
<keyword evidence="1" id="KW-0812">Transmembrane</keyword>
<proteinExistence type="predicted"/>
<dbReference type="AlphaFoldDB" id="A0AA39GHU2"/>